<reference evidence="1" key="1">
    <citation type="submission" date="2018-05" db="EMBL/GenBank/DDBJ databases">
        <authorList>
            <person name="Lanie J.A."/>
            <person name="Ng W.-L."/>
            <person name="Kazmierczak K.M."/>
            <person name="Andrzejewski T.M."/>
            <person name="Davidsen T.M."/>
            <person name="Wayne K.J."/>
            <person name="Tettelin H."/>
            <person name="Glass J.I."/>
            <person name="Rusch D."/>
            <person name="Podicherti R."/>
            <person name="Tsui H.-C.T."/>
            <person name="Winkler M.E."/>
        </authorList>
    </citation>
    <scope>NUCLEOTIDE SEQUENCE</scope>
</reference>
<accession>A0A382DWS1</accession>
<protein>
    <submittedName>
        <fullName evidence="1">Uncharacterized protein</fullName>
    </submittedName>
</protein>
<dbReference type="EMBL" id="UINC01041283">
    <property type="protein sequence ID" value="SVB42344.1"/>
    <property type="molecule type" value="Genomic_DNA"/>
</dbReference>
<name>A0A382DWS1_9ZZZZ</name>
<dbReference type="AlphaFoldDB" id="A0A382DWS1"/>
<gene>
    <name evidence="1" type="ORF">METZ01_LOCUS195198</name>
</gene>
<proteinExistence type="predicted"/>
<evidence type="ECO:0000313" key="1">
    <source>
        <dbReference type="EMBL" id="SVB42344.1"/>
    </source>
</evidence>
<organism evidence="1">
    <name type="scientific">marine metagenome</name>
    <dbReference type="NCBI Taxonomy" id="408172"/>
    <lineage>
        <taxon>unclassified sequences</taxon>
        <taxon>metagenomes</taxon>
        <taxon>ecological metagenomes</taxon>
    </lineage>
</organism>
<sequence length="102" mass="11171">MADFKINGNMKVGTLRENFTKEFGSTIRLYNGIKFADDNDKVGTIAKKSVAHGKDVSANGRTLVKNFEKQMKDVYGIKIQVATKDDAQLVSNDISLTASGKI</sequence>